<name>B8IQR6_METNO</name>
<gene>
    <name evidence="1" type="ordered locus">Mnod_7628</name>
</gene>
<protein>
    <submittedName>
        <fullName evidence="1">Uncharacterized protein</fullName>
    </submittedName>
</protein>
<accession>B8IQR6</accession>
<evidence type="ECO:0000313" key="1">
    <source>
        <dbReference type="EMBL" id="ACL62361.1"/>
    </source>
</evidence>
<sequence length="68" mass="7517">MHPRERALLVILSQAGEWVPLAELRSRGLGDIAVLASNAVAQGWVEYRLGTLDLRITDQGRTALDRGY</sequence>
<proteinExistence type="predicted"/>
<dbReference type="HOGENOM" id="CLU_2789168_0_0_5"/>
<dbReference type="EMBL" id="CP001349">
    <property type="protein sequence ID" value="ACL62361.1"/>
    <property type="molecule type" value="Genomic_DNA"/>
</dbReference>
<organism evidence="1 2">
    <name type="scientific">Methylobacterium nodulans (strain LMG 21967 / CNCM I-2342 / ORS 2060)</name>
    <dbReference type="NCBI Taxonomy" id="460265"/>
    <lineage>
        <taxon>Bacteria</taxon>
        <taxon>Pseudomonadati</taxon>
        <taxon>Pseudomonadota</taxon>
        <taxon>Alphaproteobacteria</taxon>
        <taxon>Hyphomicrobiales</taxon>
        <taxon>Methylobacteriaceae</taxon>
        <taxon>Methylobacterium</taxon>
    </lineage>
</organism>
<dbReference type="AlphaFoldDB" id="B8IQR6"/>
<dbReference type="Proteomes" id="UP000008207">
    <property type="component" value="Chromosome"/>
</dbReference>
<keyword evidence="2" id="KW-1185">Reference proteome</keyword>
<evidence type="ECO:0000313" key="2">
    <source>
        <dbReference type="Proteomes" id="UP000008207"/>
    </source>
</evidence>
<reference evidence="1 2" key="1">
    <citation type="submission" date="2009-01" db="EMBL/GenBank/DDBJ databases">
        <title>Complete sequence of chromosome of Methylobacterium nodulans ORS 2060.</title>
        <authorList>
            <consortium name="US DOE Joint Genome Institute"/>
            <person name="Lucas S."/>
            <person name="Copeland A."/>
            <person name="Lapidus A."/>
            <person name="Glavina del Rio T."/>
            <person name="Dalin E."/>
            <person name="Tice H."/>
            <person name="Bruce D."/>
            <person name="Goodwin L."/>
            <person name="Pitluck S."/>
            <person name="Sims D."/>
            <person name="Brettin T."/>
            <person name="Detter J.C."/>
            <person name="Han C."/>
            <person name="Larimer F."/>
            <person name="Land M."/>
            <person name="Hauser L."/>
            <person name="Kyrpides N."/>
            <person name="Ivanova N."/>
            <person name="Marx C.J."/>
            <person name="Richardson P."/>
        </authorList>
    </citation>
    <scope>NUCLEOTIDE SEQUENCE [LARGE SCALE GENOMIC DNA]</scope>
    <source>
        <strain evidence="2">LMG 21967 / CNCM I-2342 / ORS 2060</strain>
    </source>
</reference>
<dbReference type="KEGG" id="mno:Mnod_7628"/>